<dbReference type="SMART" id="SM00487">
    <property type="entry name" value="DEXDc"/>
    <property type="match status" value="1"/>
</dbReference>
<dbReference type="InterPro" id="IPR025285">
    <property type="entry name" value="DUF4145"/>
</dbReference>
<dbReference type="Pfam" id="PF13643">
    <property type="entry name" value="DUF4145"/>
    <property type="match status" value="1"/>
</dbReference>
<dbReference type="InterPro" id="IPR001650">
    <property type="entry name" value="Helicase_C-like"/>
</dbReference>
<comment type="caution">
    <text evidence="3">The sequence shown here is derived from an EMBL/GenBank/DDBJ whole genome shotgun (WGS) entry which is preliminary data.</text>
</comment>
<evidence type="ECO:0000313" key="4">
    <source>
        <dbReference type="Proteomes" id="UP001166293"/>
    </source>
</evidence>
<dbReference type="GO" id="GO:0004386">
    <property type="term" value="F:helicase activity"/>
    <property type="evidence" value="ECO:0007669"/>
    <property type="project" value="UniProtKB-KW"/>
</dbReference>
<organism evidence="3 4">
    <name type="scientific">Thalassococcus arenae</name>
    <dbReference type="NCBI Taxonomy" id="2851652"/>
    <lineage>
        <taxon>Bacteria</taxon>
        <taxon>Pseudomonadati</taxon>
        <taxon>Pseudomonadota</taxon>
        <taxon>Alphaproteobacteria</taxon>
        <taxon>Rhodobacterales</taxon>
        <taxon>Roseobacteraceae</taxon>
        <taxon>Thalassococcus</taxon>
    </lineage>
</organism>
<dbReference type="EMBL" id="JAHRWL010000002">
    <property type="protein sequence ID" value="MBV2361429.1"/>
    <property type="molecule type" value="Genomic_DNA"/>
</dbReference>
<sequence>MTASNFDFLKDHWPEVAVLGARAESYAMLDARSAIFNLRLLAENLVKDIYHALHLPKPVRPTQIDLLTNSAFVAVVPKVVLNKLHAIRKFGNKAAHGDDVSRNDALWLLKEAHDLSKWAIINYCQVDHKTLPAFEQPKLESVGKEQQPLTQQEKQTLQKLAAQEEQIVALLAEVEKSREQVQAAEKKADELAGLAKSAQRTADVLEFNEATTRSRIIDNLIAAAGWNVATGETSTNEVVKEMEVDGQPTPSGKGFVDYVLLDADGSPLAVIEAKKTSVDPELGRKQAVLYADALEKKSGQRPVIFYTNGYDIWMWDDAAGYPPRKVFGYYSMDSLQYLVKFQRKSRKDLKSLVPQERIVNRLYQIEAIKRVSERFTDKHRKALIVQATGTGKTRVAIALAELLIRAGWAKRVLFLCDRKELRKQAKNAFTDFLDSEPIRVVNSRVNGAATERVFISTYPAMLKVYQSFDVGFFDLIIADESHRSIYNIYGDLFHYFDSLQVGLTATPVNFVTRSTFGLFNCEGKLPTFSYDLEEAVGERHLVPFEVIDHTTQFLRDGITLDGLTQTQIDELEAQGEDPNDYDYSSEQIDKAIYNRDTNRVIIRNLMENAIRDANGQTIGKTIIFARNHEHAMLMSRLFDEMYPQYGGKFCQVIDNYDPRAESLIDDFKGTGTNSELTIAISVDMLDTGIDVPEIVNLVFAKPVRSPVKFWQMVGRGTRLCPDLFGSGKDKTVFRIFDHWANFKRFEEGYKPAEPTVTKSLLQQLFEQRIQLAETALQKSEIAVFDHVIQLIAADINALDENTVAVREKWREKRSTASIENLKRFDPGTVSVLRQTIAPLMQWRDIRGKAEAHAFDLLVCKAQIAVLHQSAEVTDLKIDFLDRLGSLQMHLNPVREQAEVIKKAKSDAFWNGVTVMDLEAVREPLRCIMVYRDRQKIGGNGPKIVDITEDTGLVQSSRRSASLKTVDMAAYEQLVEAELKKHFETNATLKKIRAGEAVTPEDLNAIISLVLTQNPDVNRNALEEFFASTTLPLDITIRKMVGLEEQAVKEKFSAFVLGHPELTAKQTRFLALLQNHIIKFGFITIDRLYDQPFTVVDADGPEGIFEKPDDIDQLMKIVNLFAPAPKGDDGADTSQGKLH</sequence>
<keyword evidence="3" id="KW-0547">Nucleotide-binding</keyword>
<dbReference type="Pfam" id="PF08463">
    <property type="entry name" value="EcoEI_R_C"/>
    <property type="match status" value="1"/>
</dbReference>
<evidence type="ECO:0000256" key="1">
    <source>
        <dbReference type="SAM" id="Coils"/>
    </source>
</evidence>
<dbReference type="CDD" id="cd18032">
    <property type="entry name" value="DEXHc_RE_I_III_res"/>
    <property type="match status" value="1"/>
</dbReference>
<dbReference type="PANTHER" id="PTHR47396">
    <property type="entry name" value="TYPE I RESTRICTION ENZYME ECOKI R PROTEIN"/>
    <property type="match status" value="1"/>
</dbReference>
<dbReference type="InterPro" id="IPR014001">
    <property type="entry name" value="Helicase_ATP-bd"/>
</dbReference>
<dbReference type="Pfam" id="PF04851">
    <property type="entry name" value="ResIII"/>
    <property type="match status" value="1"/>
</dbReference>
<name>A0ABS6NBP0_9RHOB</name>
<keyword evidence="3" id="KW-0378">Hydrolase</keyword>
<dbReference type="InterPro" id="IPR006935">
    <property type="entry name" value="Helicase/UvrB_N"/>
</dbReference>
<keyword evidence="3" id="KW-0347">Helicase</keyword>
<feature type="coiled-coil region" evidence="1">
    <location>
        <begin position="153"/>
        <end position="201"/>
    </location>
</feature>
<proteinExistence type="predicted"/>
<dbReference type="InterPro" id="IPR050742">
    <property type="entry name" value="Helicase_Restrict-Modif_Enz"/>
</dbReference>
<protein>
    <submittedName>
        <fullName evidence="3">DEAD/DEAH box helicase family protein</fullName>
    </submittedName>
</protein>
<dbReference type="InterPro" id="IPR013670">
    <property type="entry name" value="EcoEI_R_C_dom"/>
</dbReference>
<dbReference type="Pfam" id="PF00271">
    <property type="entry name" value="Helicase_C"/>
    <property type="match status" value="1"/>
</dbReference>
<dbReference type="RefSeq" id="WP_217779752.1">
    <property type="nucleotide sequence ID" value="NZ_JAHRWL010000002.1"/>
</dbReference>
<dbReference type="Proteomes" id="UP001166293">
    <property type="component" value="Unassembled WGS sequence"/>
</dbReference>
<dbReference type="PANTHER" id="PTHR47396:SF1">
    <property type="entry name" value="ATP-DEPENDENT HELICASE IRC3-RELATED"/>
    <property type="match status" value="1"/>
</dbReference>
<keyword evidence="1" id="KW-0175">Coiled coil</keyword>
<feature type="domain" description="Helicase ATP-binding" evidence="2">
    <location>
        <begin position="373"/>
        <end position="525"/>
    </location>
</feature>
<dbReference type="InterPro" id="IPR007409">
    <property type="entry name" value="Restrct_endonuc_type1_HsdR_N"/>
</dbReference>
<keyword evidence="3" id="KW-0067">ATP-binding</keyword>
<gene>
    <name evidence="3" type="ORF">KUH32_16820</name>
</gene>
<evidence type="ECO:0000313" key="3">
    <source>
        <dbReference type="EMBL" id="MBV2361429.1"/>
    </source>
</evidence>
<accession>A0ABS6NBP0</accession>
<dbReference type="Pfam" id="PF04313">
    <property type="entry name" value="HSDR_N"/>
    <property type="match status" value="1"/>
</dbReference>
<dbReference type="CDD" id="cd18799">
    <property type="entry name" value="SF2_C_EcoAI-like"/>
    <property type="match status" value="1"/>
</dbReference>
<dbReference type="PROSITE" id="PS51192">
    <property type="entry name" value="HELICASE_ATP_BIND_1"/>
    <property type="match status" value="1"/>
</dbReference>
<keyword evidence="4" id="KW-1185">Reference proteome</keyword>
<evidence type="ECO:0000259" key="2">
    <source>
        <dbReference type="PROSITE" id="PS51192"/>
    </source>
</evidence>
<reference evidence="3" key="1">
    <citation type="submission" date="2021-06" db="EMBL/GenBank/DDBJ databases">
        <title>Thalassococcus sp. CAU 1522 isolated from sea sand, Republic of Korea.</title>
        <authorList>
            <person name="Kim W."/>
        </authorList>
    </citation>
    <scope>NUCLEOTIDE SEQUENCE</scope>
    <source>
        <strain evidence="3">CAU 1522</strain>
    </source>
</reference>